<comment type="caution">
    <text evidence="2">The sequence shown here is derived from an EMBL/GenBank/DDBJ whole genome shotgun (WGS) entry which is preliminary data.</text>
</comment>
<dbReference type="AlphaFoldDB" id="A0A4R5KK39"/>
<feature type="domain" description="SLH" evidence="1">
    <location>
        <begin position="55"/>
        <end position="114"/>
    </location>
</feature>
<sequence length="114" mass="12306">MNTAYAFDLINGFEDGTFRPMDTITREQAATIIAKAMTITGLKTKLAIKATEDPLRPFRDATDVLTWALSSIADSVQAGIVSGRNGAELAPKALITRAEVAAIIQRLLQESELI</sequence>
<dbReference type="Proteomes" id="UP000295636">
    <property type="component" value="Unassembled WGS sequence"/>
</dbReference>
<feature type="domain" description="SLH" evidence="1">
    <location>
        <begin position="1"/>
        <end position="47"/>
    </location>
</feature>
<dbReference type="OrthoDB" id="1723494at2"/>
<reference evidence="2 3" key="1">
    <citation type="submission" date="2019-03" db="EMBL/GenBank/DDBJ databases">
        <title>This is whole genome sequence of Paenibacillus sp MS74 strain.</title>
        <authorList>
            <person name="Trinh H.N."/>
        </authorList>
    </citation>
    <scope>NUCLEOTIDE SEQUENCE [LARGE SCALE GENOMIC DNA]</scope>
    <source>
        <strain evidence="2 3">MS74</strain>
    </source>
</reference>
<dbReference type="InterPro" id="IPR001119">
    <property type="entry name" value="SLH_dom"/>
</dbReference>
<proteinExistence type="predicted"/>
<gene>
    <name evidence="2" type="ORF">E1757_22325</name>
</gene>
<keyword evidence="3" id="KW-1185">Reference proteome</keyword>
<evidence type="ECO:0000313" key="2">
    <source>
        <dbReference type="EMBL" id="TDF94700.1"/>
    </source>
</evidence>
<evidence type="ECO:0000259" key="1">
    <source>
        <dbReference type="PROSITE" id="PS51272"/>
    </source>
</evidence>
<evidence type="ECO:0000313" key="3">
    <source>
        <dbReference type="Proteomes" id="UP000295636"/>
    </source>
</evidence>
<dbReference type="InterPro" id="IPR051465">
    <property type="entry name" value="Cell_Envelope_Struct_Comp"/>
</dbReference>
<name>A0A4R5KK39_9BACL</name>
<dbReference type="Pfam" id="PF00395">
    <property type="entry name" value="SLH"/>
    <property type="match status" value="2"/>
</dbReference>
<dbReference type="EMBL" id="SMRT01000012">
    <property type="protein sequence ID" value="TDF94700.1"/>
    <property type="molecule type" value="Genomic_DNA"/>
</dbReference>
<dbReference type="PROSITE" id="PS51272">
    <property type="entry name" value="SLH"/>
    <property type="match status" value="2"/>
</dbReference>
<accession>A0A4R5KK39</accession>
<organism evidence="2 3">
    <name type="scientific">Paenibacillus piri</name>
    <dbReference type="NCBI Taxonomy" id="2547395"/>
    <lineage>
        <taxon>Bacteria</taxon>
        <taxon>Bacillati</taxon>
        <taxon>Bacillota</taxon>
        <taxon>Bacilli</taxon>
        <taxon>Bacillales</taxon>
        <taxon>Paenibacillaceae</taxon>
        <taxon>Paenibacillus</taxon>
    </lineage>
</organism>
<protein>
    <submittedName>
        <fullName evidence="2">S-layer homology domain-containing protein</fullName>
    </submittedName>
</protein>
<dbReference type="PANTHER" id="PTHR43308">
    <property type="entry name" value="OUTER MEMBRANE PROTEIN ALPHA-RELATED"/>
    <property type="match status" value="1"/>
</dbReference>